<reference evidence="1 2" key="1">
    <citation type="journal article" date="2019" name="Commun. Biol.">
        <title>The bagworm genome reveals a unique fibroin gene that provides high tensile strength.</title>
        <authorList>
            <person name="Kono N."/>
            <person name="Nakamura H."/>
            <person name="Ohtoshi R."/>
            <person name="Tomita M."/>
            <person name="Numata K."/>
            <person name="Arakawa K."/>
        </authorList>
    </citation>
    <scope>NUCLEOTIDE SEQUENCE [LARGE SCALE GENOMIC DNA]</scope>
</reference>
<organism evidence="1 2">
    <name type="scientific">Eumeta variegata</name>
    <name type="common">Bagworm moth</name>
    <name type="synonym">Eumeta japonica</name>
    <dbReference type="NCBI Taxonomy" id="151549"/>
    <lineage>
        <taxon>Eukaryota</taxon>
        <taxon>Metazoa</taxon>
        <taxon>Ecdysozoa</taxon>
        <taxon>Arthropoda</taxon>
        <taxon>Hexapoda</taxon>
        <taxon>Insecta</taxon>
        <taxon>Pterygota</taxon>
        <taxon>Neoptera</taxon>
        <taxon>Endopterygota</taxon>
        <taxon>Lepidoptera</taxon>
        <taxon>Glossata</taxon>
        <taxon>Ditrysia</taxon>
        <taxon>Tineoidea</taxon>
        <taxon>Psychidae</taxon>
        <taxon>Oiketicinae</taxon>
        <taxon>Eumeta</taxon>
    </lineage>
</organism>
<keyword evidence="2" id="KW-1185">Reference proteome</keyword>
<evidence type="ECO:0000313" key="2">
    <source>
        <dbReference type="Proteomes" id="UP000299102"/>
    </source>
</evidence>
<sequence>MGLQKTGRRTMCVCILENDRRLSKQLIADVPSVVRLGFAITRGIVVISGFDDATAEALRALPECSYFRLRDLEFKNLHAGPISPTTTTTQQGY</sequence>
<name>A0A4C1VEN1_EUMVA</name>
<dbReference type="EMBL" id="BGZK01000327">
    <property type="protein sequence ID" value="GBP37010.1"/>
    <property type="molecule type" value="Genomic_DNA"/>
</dbReference>
<protein>
    <submittedName>
        <fullName evidence="1">Uncharacterized protein</fullName>
    </submittedName>
</protein>
<evidence type="ECO:0000313" key="1">
    <source>
        <dbReference type="EMBL" id="GBP37010.1"/>
    </source>
</evidence>
<comment type="caution">
    <text evidence="1">The sequence shown here is derived from an EMBL/GenBank/DDBJ whole genome shotgun (WGS) entry which is preliminary data.</text>
</comment>
<accession>A0A4C1VEN1</accession>
<gene>
    <name evidence="1" type="ORF">EVAR_31008_1</name>
</gene>
<dbReference type="AlphaFoldDB" id="A0A4C1VEN1"/>
<proteinExistence type="predicted"/>
<dbReference type="Proteomes" id="UP000299102">
    <property type="component" value="Unassembled WGS sequence"/>
</dbReference>